<evidence type="ECO:0000313" key="8">
    <source>
        <dbReference type="Proteomes" id="UP000238762"/>
    </source>
</evidence>
<dbReference type="OrthoDB" id="9787815at2"/>
<dbReference type="AlphaFoldDB" id="A0A2T1BYK7"/>
<evidence type="ECO:0000256" key="6">
    <source>
        <dbReference type="SAM" id="Phobius"/>
    </source>
</evidence>
<feature type="transmembrane region" description="Helical" evidence="6">
    <location>
        <begin position="377"/>
        <end position="401"/>
    </location>
</feature>
<feature type="transmembrane region" description="Helical" evidence="6">
    <location>
        <begin position="133"/>
        <end position="159"/>
    </location>
</feature>
<reference evidence="7 8" key="2">
    <citation type="submission" date="2018-03" db="EMBL/GenBank/DDBJ databases">
        <title>The ancient ancestry and fast evolution of plastids.</title>
        <authorList>
            <person name="Moore K.R."/>
            <person name="Magnabosco C."/>
            <person name="Momper L."/>
            <person name="Gold D.A."/>
            <person name="Bosak T."/>
            <person name="Fournier G.P."/>
        </authorList>
    </citation>
    <scope>NUCLEOTIDE SEQUENCE [LARGE SCALE GENOMIC DNA]</scope>
    <source>
        <strain evidence="7 8">CCAP 1448/3</strain>
    </source>
</reference>
<keyword evidence="5 6" id="KW-0472">Membrane</keyword>
<dbReference type="EMBL" id="PVWJ01000131">
    <property type="protein sequence ID" value="PSB01099.1"/>
    <property type="molecule type" value="Genomic_DNA"/>
</dbReference>
<dbReference type="Pfam" id="PF07690">
    <property type="entry name" value="MFS_1"/>
    <property type="match status" value="1"/>
</dbReference>
<gene>
    <name evidence="7" type="ORF">C7B64_20090</name>
</gene>
<dbReference type="NCBIfam" id="TIGR00901">
    <property type="entry name" value="2A0125"/>
    <property type="match status" value="1"/>
</dbReference>
<evidence type="ECO:0000313" key="7">
    <source>
        <dbReference type="EMBL" id="PSB01099.1"/>
    </source>
</evidence>
<keyword evidence="3 6" id="KW-0812">Transmembrane</keyword>
<comment type="subcellular location">
    <subcellularLocation>
        <location evidence="1">Membrane</location>
        <topology evidence="1">Multi-pass membrane protein</topology>
    </subcellularLocation>
</comment>
<proteinExistence type="predicted"/>
<dbReference type="GO" id="GO:0022857">
    <property type="term" value="F:transmembrane transporter activity"/>
    <property type="evidence" value="ECO:0007669"/>
    <property type="project" value="InterPro"/>
</dbReference>
<dbReference type="InterPro" id="IPR011701">
    <property type="entry name" value="MFS"/>
</dbReference>
<keyword evidence="4 6" id="KW-1133">Transmembrane helix</keyword>
<dbReference type="Proteomes" id="UP000238762">
    <property type="component" value="Unassembled WGS sequence"/>
</dbReference>
<dbReference type="PANTHER" id="PTHR12778:SF10">
    <property type="entry name" value="MAJOR FACILITATOR SUPERFAMILY DOMAIN-CONTAINING PROTEIN 3"/>
    <property type="match status" value="1"/>
</dbReference>
<dbReference type="InterPro" id="IPR004752">
    <property type="entry name" value="AmpG_permease/AT-1"/>
</dbReference>
<dbReference type="CDD" id="cd17486">
    <property type="entry name" value="MFS_AmpG_like"/>
    <property type="match status" value="1"/>
</dbReference>
<keyword evidence="2" id="KW-0813">Transport</keyword>
<dbReference type="GO" id="GO:0016020">
    <property type="term" value="C:membrane"/>
    <property type="evidence" value="ECO:0007669"/>
    <property type="project" value="UniProtKB-SubCell"/>
</dbReference>
<feature type="transmembrane region" description="Helical" evidence="6">
    <location>
        <begin position="351"/>
        <end position="371"/>
    </location>
</feature>
<feature type="transmembrane region" description="Helical" evidence="6">
    <location>
        <begin position="443"/>
        <end position="462"/>
    </location>
</feature>
<keyword evidence="8" id="KW-1185">Reference proteome</keyword>
<name>A0A2T1BYK7_9CYAN</name>
<reference evidence="7 8" key="1">
    <citation type="submission" date="2018-02" db="EMBL/GenBank/DDBJ databases">
        <authorList>
            <person name="Cohen D.B."/>
            <person name="Kent A.D."/>
        </authorList>
    </citation>
    <scope>NUCLEOTIDE SEQUENCE [LARGE SCALE GENOMIC DNA]</scope>
    <source>
        <strain evidence="7 8">CCAP 1448/3</strain>
    </source>
</reference>
<evidence type="ECO:0000256" key="3">
    <source>
        <dbReference type="ARBA" id="ARBA00022692"/>
    </source>
</evidence>
<dbReference type="InterPro" id="IPR036259">
    <property type="entry name" value="MFS_trans_sf"/>
</dbReference>
<protein>
    <submittedName>
        <fullName evidence="7">MFS transporter</fullName>
    </submittedName>
</protein>
<evidence type="ECO:0000256" key="4">
    <source>
        <dbReference type="ARBA" id="ARBA00022989"/>
    </source>
</evidence>
<feature type="transmembrane region" description="Helical" evidence="6">
    <location>
        <begin position="202"/>
        <end position="225"/>
    </location>
</feature>
<feature type="transmembrane region" description="Helical" evidence="6">
    <location>
        <begin position="31"/>
        <end position="48"/>
    </location>
</feature>
<feature type="transmembrane region" description="Helical" evidence="6">
    <location>
        <begin position="321"/>
        <end position="342"/>
    </location>
</feature>
<dbReference type="Gene3D" id="1.20.1250.20">
    <property type="entry name" value="MFS general substrate transporter like domains"/>
    <property type="match status" value="2"/>
</dbReference>
<evidence type="ECO:0000256" key="1">
    <source>
        <dbReference type="ARBA" id="ARBA00004141"/>
    </source>
</evidence>
<feature type="transmembrane region" description="Helical" evidence="6">
    <location>
        <begin position="69"/>
        <end position="88"/>
    </location>
</feature>
<evidence type="ECO:0000256" key="2">
    <source>
        <dbReference type="ARBA" id="ARBA00022448"/>
    </source>
</evidence>
<comment type="caution">
    <text evidence="7">The sequence shown here is derived from an EMBL/GenBank/DDBJ whole genome shotgun (WGS) entry which is preliminary data.</text>
</comment>
<accession>A0A2T1BYK7</accession>
<dbReference type="SUPFAM" id="SSF103473">
    <property type="entry name" value="MFS general substrate transporter"/>
    <property type="match status" value="2"/>
</dbReference>
<feature type="transmembrane region" description="Helical" evidence="6">
    <location>
        <begin position="281"/>
        <end position="301"/>
    </location>
</feature>
<dbReference type="PANTHER" id="PTHR12778">
    <property type="entry name" value="SOLUTE CARRIER FAMILY 33 ACETYL-COA TRANSPORTER -RELATED"/>
    <property type="match status" value="1"/>
</dbReference>
<sequence length="480" mass="52256">MLALLLLGFSSGLPLFLTSRTLQVWMTEEKVDLGVIGWFSLVALPYSLKFLWSPVLDRFAPPFLGRRKGWLFLTQIALLIAIAAIGFQKPAQDVRVLTLLAATALIITFLSASQDIVGDAYRTDVLKPQEREFGASVWVYGYRMALLVTSFLALVLAQYLPWRTVYLLMAGLMGIGIVTTLWTKEPEYSQHIHSAPPTAKDILFLGLGIGLIGGLFWGAATGYIALTTLPWIIGGLLLLWLVASLLLGKNRRNSVDSTDIPQTLQDAVYLPFQEFFGRRGALMGSLVLVFILLYKLGDALVGNMANPFLIAAGFSKAEIGTIQGGMGFIATTVGVFTGGLIMTKIGMYRSLWVFGVLQLISNFGYYLLAISGKNSSLLVVAINIENFCAGLVAVVTVAYIMSLCDRRFTTTQFALFSSLLAISRDVLAGPAGDLAKATGWSNFFLLTMVFALPGLFLLPLVAPWNGVPPDLDQELIQSNL</sequence>
<organism evidence="7 8">
    <name type="scientific">Merismopedia glauca CCAP 1448/3</name>
    <dbReference type="NCBI Taxonomy" id="1296344"/>
    <lineage>
        <taxon>Bacteria</taxon>
        <taxon>Bacillati</taxon>
        <taxon>Cyanobacteriota</taxon>
        <taxon>Cyanophyceae</taxon>
        <taxon>Synechococcales</taxon>
        <taxon>Merismopediaceae</taxon>
        <taxon>Merismopedia</taxon>
    </lineage>
</organism>
<feature type="transmembrane region" description="Helical" evidence="6">
    <location>
        <begin position="231"/>
        <end position="248"/>
    </location>
</feature>
<evidence type="ECO:0000256" key="5">
    <source>
        <dbReference type="ARBA" id="ARBA00023136"/>
    </source>
</evidence>
<feature type="transmembrane region" description="Helical" evidence="6">
    <location>
        <begin position="165"/>
        <end position="182"/>
    </location>
</feature>
<feature type="transmembrane region" description="Helical" evidence="6">
    <location>
        <begin position="94"/>
        <end position="112"/>
    </location>
</feature>